<evidence type="ECO:0000313" key="3">
    <source>
        <dbReference type="RefSeq" id="XP_019517980.1"/>
    </source>
</evidence>
<evidence type="ECO:0000256" key="1">
    <source>
        <dbReference type="SAM" id="MobiDB-lite"/>
    </source>
</evidence>
<dbReference type="GeneID" id="109393343"/>
<dbReference type="CDD" id="cd00116">
    <property type="entry name" value="LRR_RI"/>
    <property type="match status" value="1"/>
</dbReference>
<dbReference type="GO" id="GO:0005737">
    <property type="term" value="C:cytoplasm"/>
    <property type="evidence" value="ECO:0007669"/>
    <property type="project" value="TreeGrafter"/>
</dbReference>
<dbReference type="Proteomes" id="UP000694851">
    <property type="component" value="Unplaced"/>
</dbReference>
<dbReference type="PANTHER" id="PTHR45690">
    <property type="entry name" value="NACHT, LRR AND PYD DOMAINS-CONTAINING PROTEIN 12"/>
    <property type="match status" value="1"/>
</dbReference>
<reference evidence="3" key="1">
    <citation type="submission" date="2025-08" db="UniProtKB">
        <authorList>
            <consortium name="RefSeq"/>
        </authorList>
    </citation>
    <scope>IDENTIFICATION</scope>
    <source>
        <tissue evidence="3">Muscle</tissue>
    </source>
</reference>
<proteinExistence type="predicted"/>
<organism evidence="2 3">
    <name type="scientific">Hipposideros armiger</name>
    <name type="common">Great Himalayan leaf-nosed bat</name>
    <dbReference type="NCBI Taxonomy" id="186990"/>
    <lineage>
        <taxon>Eukaryota</taxon>
        <taxon>Metazoa</taxon>
        <taxon>Chordata</taxon>
        <taxon>Craniata</taxon>
        <taxon>Vertebrata</taxon>
        <taxon>Euteleostomi</taxon>
        <taxon>Mammalia</taxon>
        <taxon>Eutheria</taxon>
        <taxon>Laurasiatheria</taxon>
        <taxon>Chiroptera</taxon>
        <taxon>Yinpterochiroptera</taxon>
        <taxon>Rhinolophoidea</taxon>
        <taxon>Hipposideridae</taxon>
        <taxon>Hipposideros</taxon>
    </lineage>
</organism>
<dbReference type="PANTHER" id="PTHR45690:SF3">
    <property type="entry name" value="NACHT DOMAIN-CONTAINING PROTEIN"/>
    <property type="match status" value="1"/>
</dbReference>
<dbReference type="Pfam" id="PF13516">
    <property type="entry name" value="LRR_6"/>
    <property type="match status" value="4"/>
</dbReference>
<keyword evidence="2" id="KW-1185">Reference proteome</keyword>
<dbReference type="GO" id="GO:0071345">
    <property type="term" value="P:cellular response to cytokine stimulus"/>
    <property type="evidence" value="ECO:0007669"/>
    <property type="project" value="TreeGrafter"/>
</dbReference>
<protein>
    <submittedName>
        <fullName evidence="3">NACHT, LRR and PYD domains-containing protein 3-like</fullName>
    </submittedName>
</protein>
<name>A0A8B7T0E5_HIPAR</name>
<dbReference type="GO" id="GO:0050728">
    <property type="term" value="P:negative regulation of inflammatory response"/>
    <property type="evidence" value="ECO:0007669"/>
    <property type="project" value="TreeGrafter"/>
</dbReference>
<dbReference type="GO" id="GO:0043124">
    <property type="term" value="P:negative regulation of canonical NF-kappaB signal transduction"/>
    <property type="evidence" value="ECO:0007669"/>
    <property type="project" value="TreeGrafter"/>
</dbReference>
<dbReference type="SMART" id="SM00368">
    <property type="entry name" value="LRR_RI"/>
    <property type="match status" value="8"/>
</dbReference>
<dbReference type="RefSeq" id="XP_019517980.1">
    <property type="nucleotide sequence ID" value="XM_019662435.1"/>
</dbReference>
<sequence>MTVEGLRSLAGSADHTCRPHLQTTPADHTCRPHPPTTPADKAHLPPTAGGEMKLRANRGGFYPRIIPIYRETAVLSTNQWLTELEFSDTKLDASGLKSLCEGLKDPNCKLQKLKLFASFLPESSEAICKHLASVLICNSNLTELDLSENLLGDTGVKYLCERLRHSNCKVEKLELSECSLSAACCEPLAQILCSTHSLTRLLLINNKIEDWGLKLLCEGLKQPDCRLKDLALWTCHLTGECCQHLCNALYTNEHLRNLDLSDNALGDEGMQMLCEGLKHPSCKRQTLWLAECHLTDACCGALASVLNIKENLTLLDLSGNDLKDFGVQMLCDALIHPICKLQTFYIDTNHLHEETFRKMEALKVSKPEFTW</sequence>
<dbReference type="KEGG" id="hai:109393343"/>
<dbReference type="OrthoDB" id="120976at2759"/>
<feature type="region of interest" description="Disordered" evidence="1">
    <location>
        <begin position="1"/>
        <end position="49"/>
    </location>
</feature>
<dbReference type="InterPro" id="IPR032675">
    <property type="entry name" value="LRR_dom_sf"/>
</dbReference>
<accession>A0A8B7T0E5</accession>
<dbReference type="AlphaFoldDB" id="A0A8B7T0E5"/>
<dbReference type="GO" id="GO:0045345">
    <property type="term" value="P:positive regulation of MHC class I biosynthetic process"/>
    <property type="evidence" value="ECO:0007669"/>
    <property type="project" value="TreeGrafter"/>
</dbReference>
<dbReference type="FunFam" id="3.80.10.10:FF:001767">
    <property type="entry name" value="NACHT, LRR and PYD domains-containing protein 12 isoform X2"/>
    <property type="match status" value="1"/>
</dbReference>
<evidence type="ECO:0000313" key="2">
    <source>
        <dbReference type="Proteomes" id="UP000694851"/>
    </source>
</evidence>
<dbReference type="SUPFAM" id="SSF52047">
    <property type="entry name" value="RNI-like"/>
    <property type="match status" value="1"/>
</dbReference>
<dbReference type="InterPro" id="IPR001611">
    <property type="entry name" value="Leu-rich_rpt"/>
</dbReference>
<dbReference type="InterPro" id="IPR050637">
    <property type="entry name" value="NLRP_innate_immun_reg"/>
</dbReference>
<dbReference type="Gene3D" id="3.80.10.10">
    <property type="entry name" value="Ribonuclease Inhibitor"/>
    <property type="match status" value="1"/>
</dbReference>
<gene>
    <name evidence="3" type="primary">LOC109393343</name>
</gene>